<feature type="region of interest" description="Disordered" evidence="1">
    <location>
        <begin position="1"/>
        <end position="42"/>
    </location>
</feature>
<dbReference type="Proteomes" id="UP000799757">
    <property type="component" value="Unassembled WGS sequence"/>
</dbReference>
<feature type="non-terminal residue" evidence="2">
    <location>
        <position position="126"/>
    </location>
</feature>
<sequence length="126" mass="13762">MTATTAHSHRGIASQGGPWPADSGRRLGWPQNSATELGHVPHSRTASCRCIEISDRGVQTRPSGKLADRGGRQHRKVRMPRGEGRTWLRFPLRLIADSDLAIMSLGRASTGQRQGLQPFAEGGRRT</sequence>
<accession>A0A6A6X3V9</accession>
<feature type="region of interest" description="Disordered" evidence="1">
    <location>
        <begin position="57"/>
        <end position="80"/>
    </location>
</feature>
<dbReference type="AlphaFoldDB" id="A0A6A6X3V9"/>
<proteinExistence type="predicted"/>
<organism evidence="2 3">
    <name type="scientific">Melanomma pulvis-pyrius CBS 109.77</name>
    <dbReference type="NCBI Taxonomy" id="1314802"/>
    <lineage>
        <taxon>Eukaryota</taxon>
        <taxon>Fungi</taxon>
        <taxon>Dikarya</taxon>
        <taxon>Ascomycota</taxon>
        <taxon>Pezizomycotina</taxon>
        <taxon>Dothideomycetes</taxon>
        <taxon>Pleosporomycetidae</taxon>
        <taxon>Pleosporales</taxon>
        <taxon>Melanommataceae</taxon>
        <taxon>Melanomma</taxon>
    </lineage>
</organism>
<evidence type="ECO:0000313" key="3">
    <source>
        <dbReference type="Proteomes" id="UP000799757"/>
    </source>
</evidence>
<reference evidence="2" key="1">
    <citation type="journal article" date="2020" name="Stud. Mycol.">
        <title>101 Dothideomycetes genomes: a test case for predicting lifestyles and emergence of pathogens.</title>
        <authorList>
            <person name="Haridas S."/>
            <person name="Albert R."/>
            <person name="Binder M."/>
            <person name="Bloem J."/>
            <person name="Labutti K."/>
            <person name="Salamov A."/>
            <person name="Andreopoulos B."/>
            <person name="Baker S."/>
            <person name="Barry K."/>
            <person name="Bills G."/>
            <person name="Bluhm B."/>
            <person name="Cannon C."/>
            <person name="Castanera R."/>
            <person name="Culley D."/>
            <person name="Daum C."/>
            <person name="Ezra D."/>
            <person name="Gonzalez J."/>
            <person name="Henrissat B."/>
            <person name="Kuo A."/>
            <person name="Liang C."/>
            <person name="Lipzen A."/>
            <person name="Lutzoni F."/>
            <person name="Magnuson J."/>
            <person name="Mondo S."/>
            <person name="Nolan M."/>
            <person name="Ohm R."/>
            <person name="Pangilinan J."/>
            <person name="Park H.-J."/>
            <person name="Ramirez L."/>
            <person name="Alfaro M."/>
            <person name="Sun H."/>
            <person name="Tritt A."/>
            <person name="Yoshinaga Y."/>
            <person name="Zwiers L.-H."/>
            <person name="Turgeon B."/>
            <person name="Goodwin S."/>
            <person name="Spatafora J."/>
            <person name="Crous P."/>
            <person name="Grigoriev I."/>
        </authorList>
    </citation>
    <scope>NUCLEOTIDE SEQUENCE</scope>
    <source>
        <strain evidence="2">CBS 109.77</strain>
    </source>
</reference>
<name>A0A6A6X3V9_9PLEO</name>
<protein>
    <submittedName>
        <fullName evidence="2">Uncharacterized protein</fullName>
    </submittedName>
</protein>
<evidence type="ECO:0000313" key="2">
    <source>
        <dbReference type="EMBL" id="KAF2790597.1"/>
    </source>
</evidence>
<evidence type="ECO:0000256" key="1">
    <source>
        <dbReference type="SAM" id="MobiDB-lite"/>
    </source>
</evidence>
<keyword evidence="3" id="KW-1185">Reference proteome</keyword>
<gene>
    <name evidence="2" type="ORF">K505DRAFT_77653</name>
</gene>
<dbReference type="EMBL" id="MU002065">
    <property type="protein sequence ID" value="KAF2790597.1"/>
    <property type="molecule type" value="Genomic_DNA"/>
</dbReference>